<evidence type="ECO:0000313" key="2">
    <source>
        <dbReference type="EMBL" id="KAF0454573.1"/>
    </source>
</evidence>
<name>A0A8H3XH93_GIGMA</name>
<feature type="domain" description="Protein kinase" evidence="1">
    <location>
        <begin position="1"/>
        <end position="168"/>
    </location>
</feature>
<protein>
    <submittedName>
        <fullName evidence="2">Kinase-like protein</fullName>
    </submittedName>
</protein>
<dbReference type="InterPro" id="IPR001245">
    <property type="entry name" value="Ser-Thr/Tyr_kinase_cat_dom"/>
</dbReference>
<dbReference type="Pfam" id="PF07714">
    <property type="entry name" value="PK_Tyr_Ser-Thr"/>
    <property type="match status" value="1"/>
</dbReference>
<gene>
    <name evidence="2" type="ORF">F8M41_001563</name>
</gene>
<accession>A0A8H3XH93</accession>
<reference evidence="2 3" key="1">
    <citation type="journal article" date="2019" name="Environ. Microbiol.">
        <title>At the nexus of three kingdoms: the genome of the mycorrhizal fungus Gigaspora margarita provides insights into plant, endobacterial and fungal interactions.</title>
        <authorList>
            <person name="Venice F."/>
            <person name="Ghignone S."/>
            <person name="Salvioli di Fossalunga A."/>
            <person name="Amselem J."/>
            <person name="Novero M."/>
            <person name="Xianan X."/>
            <person name="Sedzielewska Toro K."/>
            <person name="Morin E."/>
            <person name="Lipzen A."/>
            <person name="Grigoriev I.V."/>
            <person name="Henrissat B."/>
            <person name="Martin F.M."/>
            <person name="Bonfante P."/>
        </authorList>
    </citation>
    <scope>NUCLEOTIDE SEQUENCE [LARGE SCALE GENOMIC DNA]</scope>
    <source>
        <strain evidence="2 3">BEG34</strain>
    </source>
</reference>
<organism evidence="2 3">
    <name type="scientific">Gigaspora margarita</name>
    <dbReference type="NCBI Taxonomy" id="4874"/>
    <lineage>
        <taxon>Eukaryota</taxon>
        <taxon>Fungi</taxon>
        <taxon>Fungi incertae sedis</taxon>
        <taxon>Mucoromycota</taxon>
        <taxon>Glomeromycotina</taxon>
        <taxon>Glomeromycetes</taxon>
        <taxon>Diversisporales</taxon>
        <taxon>Gigasporaceae</taxon>
        <taxon>Gigaspora</taxon>
    </lineage>
</organism>
<dbReference type="Proteomes" id="UP000439903">
    <property type="component" value="Unassembled WGS sequence"/>
</dbReference>
<keyword evidence="2" id="KW-0808">Transferase</keyword>
<dbReference type="PROSITE" id="PS50011">
    <property type="entry name" value="PROTEIN_KINASE_DOM"/>
    <property type="match status" value="1"/>
</dbReference>
<dbReference type="AlphaFoldDB" id="A0A8H3XH93"/>
<dbReference type="InterPro" id="IPR000719">
    <property type="entry name" value="Prot_kinase_dom"/>
</dbReference>
<evidence type="ECO:0000259" key="1">
    <source>
        <dbReference type="PROSITE" id="PS50011"/>
    </source>
</evidence>
<evidence type="ECO:0000313" key="3">
    <source>
        <dbReference type="Proteomes" id="UP000439903"/>
    </source>
</evidence>
<dbReference type="PANTHER" id="PTHR44329">
    <property type="entry name" value="SERINE/THREONINE-PROTEIN KINASE TNNI3K-RELATED"/>
    <property type="match status" value="1"/>
</dbReference>
<dbReference type="GO" id="GO:0004674">
    <property type="term" value="F:protein serine/threonine kinase activity"/>
    <property type="evidence" value="ECO:0007669"/>
    <property type="project" value="TreeGrafter"/>
</dbReference>
<keyword evidence="2" id="KW-0418">Kinase</keyword>
<dbReference type="EMBL" id="WTPW01001123">
    <property type="protein sequence ID" value="KAF0454573.1"/>
    <property type="molecule type" value="Genomic_DNA"/>
</dbReference>
<dbReference type="SUPFAM" id="SSF56112">
    <property type="entry name" value="Protein kinase-like (PK-like)"/>
    <property type="match status" value="1"/>
</dbReference>
<dbReference type="GO" id="GO:0005524">
    <property type="term" value="F:ATP binding"/>
    <property type="evidence" value="ECO:0007669"/>
    <property type="project" value="InterPro"/>
</dbReference>
<dbReference type="Gene3D" id="1.10.510.10">
    <property type="entry name" value="Transferase(Phosphotransferase) domain 1"/>
    <property type="match status" value="1"/>
</dbReference>
<keyword evidence="3" id="KW-1185">Reference proteome</keyword>
<dbReference type="InterPro" id="IPR051681">
    <property type="entry name" value="Ser/Thr_Kinases-Pseudokinases"/>
</dbReference>
<comment type="caution">
    <text evidence="2">The sequence shown here is derived from an EMBL/GenBank/DDBJ whole genome shotgun (WGS) entry which is preliminary data.</text>
</comment>
<proteinExistence type="predicted"/>
<dbReference type="PRINTS" id="PR00109">
    <property type="entry name" value="TYRKINASE"/>
</dbReference>
<dbReference type="OrthoDB" id="10261027at2759"/>
<sequence>MAKILAELLEKAVCDGHINYLEYDKFTDPIKIGIDSNGYYNLVLQHADNGTLREYLKSNFTSLQWVDKLRIAKEIAIGLSFLHDNNIIHRDLHSKNILVHQGKSKIAGFGLSKQINKTLISVAHEMLAFVEPKCFTVPKYTLDKKSDIYSFGVILWEVSSGSPPFCSK</sequence>
<dbReference type="InterPro" id="IPR011009">
    <property type="entry name" value="Kinase-like_dom_sf"/>
</dbReference>